<keyword evidence="7 12" id="KW-0812">Transmembrane</keyword>
<comment type="subcellular location">
    <subcellularLocation>
        <location evidence="1">Membrane</location>
        <topology evidence="1">Single-pass type II membrane protein</topology>
    </subcellularLocation>
</comment>
<keyword evidence="15" id="KW-1185">Reference proteome</keyword>
<evidence type="ECO:0000256" key="10">
    <source>
        <dbReference type="ARBA" id="ARBA00022989"/>
    </source>
</evidence>
<keyword evidence="5" id="KW-0328">Glycosyltransferase</keyword>
<dbReference type="PANTHER" id="PTHR23033">
    <property type="entry name" value="BETA1,3-GALACTOSYLTRANSFERASE"/>
    <property type="match status" value="1"/>
</dbReference>
<dbReference type="OrthoDB" id="414175at2759"/>
<evidence type="ECO:0000256" key="11">
    <source>
        <dbReference type="ARBA" id="ARBA00023136"/>
    </source>
</evidence>
<gene>
    <name evidence="14" type="ORF">APUU_21851S</name>
</gene>
<dbReference type="Proteomes" id="UP000654913">
    <property type="component" value="Chromosome 2"/>
</dbReference>
<keyword evidence="8" id="KW-0547">Nucleotide-binding</keyword>
<dbReference type="InterPro" id="IPR003378">
    <property type="entry name" value="Fringe-like_glycosylTrfase"/>
</dbReference>
<dbReference type="InterPro" id="IPR026050">
    <property type="entry name" value="C1GALT1/C1GALT1_chp1"/>
</dbReference>
<reference evidence="14" key="2">
    <citation type="submission" date="2021-02" db="EMBL/GenBank/DDBJ databases">
        <title>Aspergillus puulaauensis MK2 genome sequence.</title>
        <authorList>
            <person name="Futagami T."/>
            <person name="Mori K."/>
            <person name="Kadooka C."/>
            <person name="Tanaka T."/>
        </authorList>
    </citation>
    <scope>NUCLEOTIDE SEQUENCE</scope>
    <source>
        <strain evidence="14">MK2</strain>
    </source>
</reference>
<evidence type="ECO:0000256" key="12">
    <source>
        <dbReference type="SAM" id="Phobius"/>
    </source>
</evidence>
<comment type="pathway">
    <text evidence="2">Protein modification; protein glycosylation.</text>
</comment>
<dbReference type="GO" id="GO:0016263">
    <property type="term" value="F:glycoprotein-N-acetylgalactosamine 3-beta-galactosyltransferase activity"/>
    <property type="evidence" value="ECO:0007669"/>
    <property type="project" value="UniProtKB-EC"/>
</dbReference>
<evidence type="ECO:0000256" key="8">
    <source>
        <dbReference type="ARBA" id="ARBA00022741"/>
    </source>
</evidence>
<organism evidence="14 15">
    <name type="scientific">Aspergillus puulaauensis</name>
    <dbReference type="NCBI Taxonomy" id="1220207"/>
    <lineage>
        <taxon>Eukaryota</taxon>
        <taxon>Fungi</taxon>
        <taxon>Dikarya</taxon>
        <taxon>Ascomycota</taxon>
        <taxon>Pezizomycotina</taxon>
        <taxon>Eurotiomycetes</taxon>
        <taxon>Eurotiomycetidae</taxon>
        <taxon>Eurotiales</taxon>
        <taxon>Aspergillaceae</taxon>
        <taxon>Aspergillus</taxon>
    </lineage>
</organism>
<evidence type="ECO:0000256" key="4">
    <source>
        <dbReference type="ARBA" id="ARBA00012557"/>
    </source>
</evidence>
<accession>A0A7R7XIV1</accession>
<feature type="transmembrane region" description="Helical" evidence="12">
    <location>
        <begin position="12"/>
        <end position="31"/>
    </location>
</feature>
<keyword evidence="6" id="KW-0808">Transferase</keyword>
<evidence type="ECO:0000256" key="1">
    <source>
        <dbReference type="ARBA" id="ARBA00004606"/>
    </source>
</evidence>
<evidence type="ECO:0000256" key="2">
    <source>
        <dbReference type="ARBA" id="ARBA00004922"/>
    </source>
</evidence>
<dbReference type="GO" id="GO:0000166">
    <property type="term" value="F:nucleotide binding"/>
    <property type="evidence" value="ECO:0007669"/>
    <property type="project" value="UniProtKB-KW"/>
</dbReference>
<dbReference type="GO" id="GO:0016020">
    <property type="term" value="C:membrane"/>
    <property type="evidence" value="ECO:0007669"/>
    <property type="project" value="UniProtKB-SubCell"/>
</dbReference>
<dbReference type="EC" id="2.4.1.122" evidence="4"/>
<keyword evidence="10 12" id="KW-1133">Transmembrane helix</keyword>
<evidence type="ECO:0000256" key="3">
    <source>
        <dbReference type="ARBA" id="ARBA00006462"/>
    </source>
</evidence>
<protein>
    <recommendedName>
        <fullName evidence="4">N-acetylgalactosaminide beta-1,3-galactosyltransferase</fullName>
        <ecNumber evidence="4">2.4.1.122</ecNumber>
    </recommendedName>
</protein>
<dbReference type="Gene3D" id="3.90.550.50">
    <property type="match status" value="1"/>
</dbReference>
<evidence type="ECO:0000256" key="7">
    <source>
        <dbReference type="ARBA" id="ARBA00022692"/>
    </source>
</evidence>
<sequence length="451" mass="52040">MPSLQLQRRCLRYLPSLFLTAVGILTVHLIIRARWAHHETPETTGSRMGKDILVPNDYNSTACNYVSEMDKVLVILKTGATEALDKVPVHFETTLRCVQNYVVFSDYEEDILGVHTWDVLRSVSGKMKQTNPDFEIYNRLRTSGREGLIANDWMDDENGPLGKPRNPGWKLDKWKFVPMIDEALIVKPDAHWYIFLEADTYIVWRNMIRWLSLFNQGMSHYLGTPMRMGNDVFAYGGAGIVLSRPAMQLVSQYRAENFTPVEQMTAKDWAGDHVLGRILYDIGIRLVWSWPLLVPSSVREFEPFTSNYGRRPWCHPAVSFHHMSSQDIKDIWLFEQQWFRFRKDSALLHKDIFTWQIYDVVSSKKYDWDNLSDEQPQTNSNSPTTVEGCAQICSLTTDCLQFSFSDRGCFISSKVIRGVHRPGIDSGWMAMRIKALMRNAGKCPKTPYITE</sequence>
<evidence type="ECO:0000256" key="5">
    <source>
        <dbReference type="ARBA" id="ARBA00022676"/>
    </source>
</evidence>
<dbReference type="Pfam" id="PF02434">
    <property type="entry name" value="Fringe"/>
    <property type="match status" value="1"/>
</dbReference>
<feature type="domain" description="Fringe-like glycosyltransferase" evidence="13">
    <location>
        <begin position="186"/>
        <end position="287"/>
    </location>
</feature>
<evidence type="ECO:0000313" key="15">
    <source>
        <dbReference type="Proteomes" id="UP000654913"/>
    </source>
</evidence>
<evidence type="ECO:0000256" key="9">
    <source>
        <dbReference type="ARBA" id="ARBA00022968"/>
    </source>
</evidence>
<comment type="similarity">
    <text evidence="3">Belongs to the glycosyltransferase 31 family. Beta3-Gal-T subfamily.</text>
</comment>
<evidence type="ECO:0000256" key="6">
    <source>
        <dbReference type="ARBA" id="ARBA00022679"/>
    </source>
</evidence>
<dbReference type="RefSeq" id="XP_041553613.1">
    <property type="nucleotide sequence ID" value="XM_041700649.1"/>
</dbReference>
<dbReference type="PANTHER" id="PTHR23033:SF47">
    <property type="entry name" value="APPLE DOMAIN-CONTAINING PROTEIN-RELATED"/>
    <property type="match status" value="1"/>
</dbReference>
<keyword evidence="9" id="KW-0735">Signal-anchor</keyword>
<dbReference type="EMBL" id="AP024444">
    <property type="protein sequence ID" value="BCS21419.1"/>
    <property type="molecule type" value="Genomic_DNA"/>
</dbReference>
<reference evidence="14" key="1">
    <citation type="submission" date="2021-01" db="EMBL/GenBank/DDBJ databases">
        <authorList>
            <consortium name="Aspergillus puulaauensis MK2 genome sequencing consortium"/>
            <person name="Kazuki M."/>
            <person name="Futagami T."/>
        </authorList>
    </citation>
    <scope>NUCLEOTIDE SEQUENCE</scope>
    <source>
        <strain evidence="14">MK2</strain>
    </source>
</reference>
<dbReference type="GeneID" id="64971424"/>
<name>A0A7R7XIV1_9EURO</name>
<dbReference type="KEGG" id="apuu:APUU_21851S"/>
<evidence type="ECO:0000259" key="13">
    <source>
        <dbReference type="Pfam" id="PF02434"/>
    </source>
</evidence>
<proteinExistence type="inferred from homology"/>
<dbReference type="AlphaFoldDB" id="A0A7R7XIV1"/>
<keyword evidence="11 12" id="KW-0472">Membrane</keyword>
<evidence type="ECO:0000313" key="14">
    <source>
        <dbReference type="EMBL" id="BCS21419.1"/>
    </source>
</evidence>